<keyword evidence="1" id="KW-0732">Signal</keyword>
<keyword evidence="3" id="KW-1185">Reference proteome</keyword>
<name>U4L0X1_PYROM</name>
<organism evidence="2 3">
    <name type="scientific">Pyronema omphalodes (strain CBS 100304)</name>
    <name type="common">Pyronema confluens</name>
    <dbReference type="NCBI Taxonomy" id="1076935"/>
    <lineage>
        <taxon>Eukaryota</taxon>
        <taxon>Fungi</taxon>
        <taxon>Dikarya</taxon>
        <taxon>Ascomycota</taxon>
        <taxon>Pezizomycotina</taxon>
        <taxon>Pezizomycetes</taxon>
        <taxon>Pezizales</taxon>
        <taxon>Pyronemataceae</taxon>
        <taxon>Pyronema</taxon>
    </lineage>
</organism>
<feature type="chain" id="PRO_5004651573" evidence="1">
    <location>
        <begin position="21"/>
        <end position="90"/>
    </location>
</feature>
<evidence type="ECO:0000256" key="1">
    <source>
        <dbReference type="SAM" id="SignalP"/>
    </source>
</evidence>
<sequence>MKFPITLILTFSSIVSAVSAVSYTVQYPALTPAGIVENGAEKLVALNTTILQFQQSSKTIWVNATQPVMKEFKAWTLVEQKDWVPTVSGH</sequence>
<evidence type="ECO:0000313" key="3">
    <source>
        <dbReference type="Proteomes" id="UP000018144"/>
    </source>
</evidence>
<dbReference type="Proteomes" id="UP000018144">
    <property type="component" value="Unassembled WGS sequence"/>
</dbReference>
<feature type="signal peptide" evidence="1">
    <location>
        <begin position="1"/>
        <end position="20"/>
    </location>
</feature>
<protein>
    <submittedName>
        <fullName evidence="2">Uncharacterized protein</fullName>
    </submittedName>
</protein>
<accession>U4L0X1</accession>
<reference evidence="2 3" key="1">
    <citation type="journal article" date="2013" name="PLoS Genet.">
        <title>The genome and development-dependent transcriptomes of Pyronema confluens: a window into fungal evolution.</title>
        <authorList>
            <person name="Traeger S."/>
            <person name="Altegoer F."/>
            <person name="Freitag M."/>
            <person name="Gabaldon T."/>
            <person name="Kempken F."/>
            <person name="Kumar A."/>
            <person name="Marcet-Houben M."/>
            <person name="Poggeler S."/>
            <person name="Stajich J.E."/>
            <person name="Nowrousian M."/>
        </authorList>
    </citation>
    <scope>NUCLEOTIDE SEQUENCE [LARGE SCALE GENOMIC DNA]</scope>
    <source>
        <strain evidence="3">CBS 100304</strain>
        <tissue evidence="2">Vegetative mycelium</tissue>
    </source>
</reference>
<proteinExistence type="predicted"/>
<evidence type="ECO:0000313" key="2">
    <source>
        <dbReference type="EMBL" id="CCX05709.1"/>
    </source>
</evidence>
<dbReference type="AlphaFoldDB" id="U4L0X1"/>
<gene>
    <name evidence="2" type="ORF">PCON_05296</name>
</gene>
<dbReference type="EMBL" id="HF935267">
    <property type="protein sequence ID" value="CCX05709.1"/>
    <property type="molecule type" value="Genomic_DNA"/>
</dbReference>